<evidence type="ECO:0000313" key="2">
    <source>
        <dbReference type="EMBL" id="GAA0400541.1"/>
    </source>
</evidence>
<comment type="caution">
    <text evidence="2">The sequence shown here is derived from an EMBL/GenBank/DDBJ whole genome shotgun (WGS) entry which is preliminary data.</text>
</comment>
<keyword evidence="3" id="KW-1185">Reference proteome</keyword>
<name>A0ABN0YNA3_9ACTN</name>
<proteinExistence type="predicted"/>
<evidence type="ECO:0000256" key="1">
    <source>
        <dbReference type="SAM" id="MobiDB-lite"/>
    </source>
</evidence>
<protein>
    <submittedName>
        <fullName evidence="2">Uncharacterized protein</fullName>
    </submittedName>
</protein>
<organism evidence="2 3">
    <name type="scientific">Streptomyces luteireticuli</name>
    <dbReference type="NCBI Taxonomy" id="173858"/>
    <lineage>
        <taxon>Bacteria</taxon>
        <taxon>Bacillati</taxon>
        <taxon>Actinomycetota</taxon>
        <taxon>Actinomycetes</taxon>
        <taxon>Kitasatosporales</taxon>
        <taxon>Streptomycetaceae</taxon>
        <taxon>Streptomyces</taxon>
    </lineage>
</organism>
<accession>A0ABN0YNA3</accession>
<dbReference type="Proteomes" id="UP001500879">
    <property type="component" value="Unassembled WGS sequence"/>
</dbReference>
<feature type="region of interest" description="Disordered" evidence="1">
    <location>
        <begin position="27"/>
        <end position="63"/>
    </location>
</feature>
<reference evidence="2 3" key="1">
    <citation type="journal article" date="2019" name="Int. J. Syst. Evol. Microbiol.">
        <title>The Global Catalogue of Microorganisms (GCM) 10K type strain sequencing project: providing services to taxonomists for standard genome sequencing and annotation.</title>
        <authorList>
            <consortium name="The Broad Institute Genomics Platform"/>
            <consortium name="The Broad Institute Genome Sequencing Center for Infectious Disease"/>
            <person name="Wu L."/>
            <person name="Ma J."/>
        </authorList>
    </citation>
    <scope>NUCLEOTIDE SEQUENCE [LARGE SCALE GENOMIC DNA]</scope>
    <source>
        <strain evidence="2 3">JCM 4788</strain>
    </source>
</reference>
<sequence>MVERPVGRTAQEDADVYVCLAGICRTGPKSPAREARSAPAADGSDDLGRCRDLPIPDTSLSYI</sequence>
<evidence type="ECO:0000313" key="3">
    <source>
        <dbReference type="Proteomes" id="UP001500879"/>
    </source>
</evidence>
<gene>
    <name evidence="2" type="ORF">GCM10010357_21990</name>
</gene>
<dbReference type="EMBL" id="BAAABX010000023">
    <property type="protein sequence ID" value="GAA0400541.1"/>
    <property type="molecule type" value="Genomic_DNA"/>
</dbReference>